<name>A0ABT6TCY2_9BACL</name>
<dbReference type="EC" id="3.1.4.58" evidence="2"/>
<comment type="caution">
    <text evidence="3">The sequence shown here is derived from an EMBL/GenBank/DDBJ whole genome shotgun (WGS) entry which is preliminary data.</text>
</comment>
<dbReference type="PANTHER" id="PTHR35561">
    <property type="entry name" value="RNA 2',3'-CYCLIC PHOSPHODIESTERASE"/>
    <property type="match status" value="1"/>
</dbReference>
<evidence type="ECO:0000313" key="4">
    <source>
        <dbReference type="Proteomes" id="UP001161691"/>
    </source>
</evidence>
<keyword evidence="4" id="KW-1185">Reference proteome</keyword>
<feature type="short sequence motif" description="HXTX 2" evidence="2">
    <location>
        <begin position="146"/>
        <end position="149"/>
    </location>
</feature>
<dbReference type="Gene3D" id="3.90.1140.10">
    <property type="entry name" value="Cyclic phosphodiesterase"/>
    <property type="match status" value="1"/>
</dbReference>
<dbReference type="NCBIfam" id="TIGR02258">
    <property type="entry name" value="2_5_ligase"/>
    <property type="match status" value="1"/>
</dbReference>
<protein>
    <recommendedName>
        <fullName evidence="2">RNA 2',3'-cyclic phosphodiesterase</fullName>
        <shortName evidence="2">RNA 2',3'-CPDase</shortName>
        <ecNumber evidence="2">3.1.4.58</ecNumber>
    </recommendedName>
</protein>
<comment type="function">
    <text evidence="2">Hydrolyzes RNA 2',3'-cyclic phosphodiester to an RNA 2'-phosphomonoester.</text>
</comment>
<sequence length="211" mass="23364">MENLRLFLGIALPQPIERALGGISQGMKPALSYRKWTHPADYHITLHYLGNTPQNKLSDIRLAATEAAGQTSPPRLSLSVPGTFGPASAPRVLWCGVEESNDDNAVAASQEADPAISPLHQLHRLLGERLRERIGYEPEDRPYHPHVTLARSCEGGSCTKDKLQELWRSFSAQEENLHIVWPASSITIFRSHLGRSPSYEPLDTIPFAEKG</sequence>
<comment type="similarity">
    <text evidence="2">Belongs to the 2H phosphoesterase superfamily. ThpR family.</text>
</comment>
<evidence type="ECO:0000256" key="1">
    <source>
        <dbReference type="ARBA" id="ARBA00022801"/>
    </source>
</evidence>
<feature type="active site" description="Proton donor" evidence="2">
    <location>
        <position position="43"/>
    </location>
</feature>
<evidence type="ECO:0000313" key="3">
    <source>
        <dbReference type="EMBL" id="MDI4644689.1"/>
    </source>
</evidence>
<reference evidence="3" key="1">
    <citation type="submission" date="2023-04" db="EMBL/GenBank/DDBJ databases">
        <title>Comparative genomic analysis of Cohnella hashimotonis sp. nov., isolated from the International Space Station.</title>
        <authorList>
            <person name="Venkateswaran K."/>
            <person name="Simpson A."/>
        </authorList>
    </citation>
    <scope>NUCLEOTIDE SEQUENCE</scope>
    <source>
        <strain evidence="3">F6_2S_P_1</strain>
    </source>
</reference>
<dbReference type="InterPro" id="IPR004175">
    <property type="entry name" value="RNA_CPDase"/>
</dbReference>
<dbReference type="HAMAP" id="MF_01940">
    <property type="entry name" value="RNA_CPDase"/>
    <property type="match status" value="1"/>
</dbReference>
<proteinExistence type="inferred from homology"/>
<dbReference type="Pfam" id="PF13563">
    <property type="entry name" value="2_5_RNA_ligase2"/>
    <property type="match status" value="1"/>
</dbReference>
<organism evidence="3 4">
    <name type="scientific">Cohnella hashimotonis</name>
    <dbReference type="NCBI Taxonomy" id="2826895"/>
    <lineage>
        <taxon>Bacteria</taxon>
        <taxon>Bacillati</taxon>
        <taxon>Bacillota</taxon>
        <taxon>Bacilli</taxon>
        <taxon>Bacillales</taxon>
        <taxon>Paenibacillaceae</taxon>
        <taxon>Cohnella</taxon>
    </lineage>
</organism>
<dbReference type="EMBL" id="JAGRPV010000001">
    <property type="protein sequence ID" value="MDI4644689.1"/>
    <property type="molecule type" value="Genomic_DNA"/>
</dbReference>
<dbReference type="Proteomes" id="UP001161691">
    <property type="component" value="Unassembled WGS sequence"/>
</dbReference>
<dbReference type="InterPro" id="IPR009097">
    <property type="entry name" value="Cyclic_Pdiesterase"/>
</dbReference>
<feature type="active site" description="Proton acceptor" evidence="2">
    <location>
        <position position="146"/>
    </location>
</feature>
<feature type="short sequence motif" description="HXTX 1" evidence="2">
    <location>
        <begin position="43"/>
        <end position="46"/>
    </location>
</feature>
<keyword evidence="1 2" id="KW-0378">Hydrolase</keyword>
<gene>
    <name evidence="3" type="primary">thpR</name>
    <name evidence="3" type="ORF">KB449_06920</name>
</gene>
<evidence type="ECO:0000256" key="2">
    <source>
        <dbReference type="HAMAP-Rule" id="MF_01940"/>
    </source>
</evidence>
<dbReference type="RefSeq" id="WP_282907677.1">
    <property type="nucleotide sequence ID" value="NZ_JAGRPV010000001.1"/>
</dbReference>
<dbReference type="SUPFAM" id="SSF55144">
    <property type="entry name" value="LigT-like"/>
    <property type="match status" value="1"/>
</dbReference>
<dbReference type="PANTHER" id="PTHR35561:SF1">
    <property type="entry name" value="RNA 2',3'-CYCLIC PHOSPHODIESTERASE"/>
    <property type="match status" value="1"/>
</dbReference>
<accession>A0ABT6TCY2</accession>
<comment type="catalytic activity">
    <reaction evidence="2">
        <text>a 3'-end 2',3'-cyclophospho-ribonucleotide-RNA + H2O = a 3'-end 2'-phospho-ribonucleotide-RNA + H(+)</text>
        <dbReference type="Rhea" id="RHEA:11828"/>
        <dbReference type="Rhea" id="RHEA-COMP:10464"/>
        <dbReference type="Rhea" id="RHEA-COMP:17353"/>
        <dbReference type="ChEBI" id="CHEBI:15377"/>
        <dbReference type="ChEBI" id="CHEBI:15378"/>
        <dbReference type="ChEBI" id="CHEBI:83064"/>
        <dbReference type="ChEBI" id="CHEBI:173113"/>
        <dbReference type="EC" id="3.1.4.58"/>
    </reaction>
</comment>